<evidence type="ECO:0000256" key="1">
    <source>
        <dbReference type="ARBA" id="ARBA00006115"/>
    </source>
</evidence>
<dbReference type="SUPFAM" id="SSF51182">
    <property type="entry name" value="RmlC-like cupins"/>
    <property type="match status" value="1"/>
</dbReference>
<evidence type="ECO:0000256" key="6">
    <source>
        <dbReference type="ARBA" id="ARBA00023134"/>
    </source>
</evidence>
<evidence type="ECO:0000256" key="5">
    <source>
        <dbReference type="ARBA" id="ARBA00022741"/>
    </source>
</evidence>
<dbReference type="InterPro" id="IPR049577">
    <property type="entry name" value="GMPP_N"/>
</dbReference>
<dbReference type="EMBL" id="JAKKUT010000001">
    <property type="protein sequence ID" value="MDG2989430.1"/>
    <property type="molecule type" value="Genomic_DNA"/>
</dbReference>
<dbReference type="SUPFAM" id="SSF53448">
    <property type="entry name" value="Nucleotide-diphospho-sugar transferases"/>
    <property type="match status" value="1"/>
</dbReference>
<evidence type="ECO:0000256" key="7">
    <source>
        <dbReference type="ARBA" id="ARBA00047343"/>
    </source>
</evidence>
<keyword evidence="12" id="KW-0413">Isomerase</keyword>
<dbReference type="InterPro" id="IPR014710">
    <property type="entry name" value="RmlC-like_jellyroll"/>
</dbReference>
<evidence type="ECO:0000313" key="12">
    <source>
        <dbReference type="EMBL" id="MDG2989430.1"/>
    </source>
</evidence>
<keyword evidence="3 12" id="KW-0808">Transferase</keyword>
<dbReference type="PANTHER" id="PTHR46390">
    <property type="entry name" value="MANNOSE-1-PHOSPHATE GUANYLYLTRANSFERASE"/>
    <property type="match status" value="1"/>
</dbReference>
<dbReference type="Proteomes" id="UP001154265">
    <property type="component" value="Unassembled WGS sequence"/>
</dbReference>
<feature type="domain" description="Mannose-6-phosphate isomerase type II C-terminal" evidence="10">
    <location>
        <begin position="355"/>
        <end position="468"/>
    </location>
</feature>
<proteinExistence type="inferred from homology"/>
<dbReference type="InterPro" id="IPR029044">
    <property type="entry name" value="Nucleotide-diphossugar_trans"/>
</dbReference>
<organism evidence="12 13">
    <name type="scientific">Candidatus Synechococcus calcipolaris G9</name>
    <dbReference type="NCBI Taxonomy" id="1497997"/>
    <lineage>
        <taxon>Bacteria</taxon>
        <taxon>Bacillati</taxon>
        <taxon>Cyanobacteriota</taxon>
        <taxon>Cyanophyceae</taxon>
        <taxon>Synechococcales</taxon>
        <taxon>Synechococcaceae</taxon>
        <taxon>Synechococcus</taxon>
    </lineage>
</organism>
<dbReference type="InterPro" id="IPR006375">
    <property type="entry name" value="Man1P_GuaTrfase/Man6P_Isoase"/>
</dbReference>
<evidence type="ECO:0000259" key="11">
    <source>
        <dbReference type="Pfam" id="PF22640"/>
    </source>
</evidence>
<dbReference type="CDD" id="cd02509">
    <property type="entry name" value="GDP-M1P_Guanylyltransferase"/>
    <property type="match status" value="1"/>
</dbReference>
<comment type="similarity">
    <text evidence="1 8">Belongs to the mannose-6-phosphate isomerase type 2 family.</text>
</comment>
<comment type="caution">
    <text evidence="12">The sequence shown here is derived from an EMBL/GenBank/DDBJ whole genome shotgun (WGS) entry which is preliminary data.</text>
</comment>
<feature type="domain" description="Nucleotidyl transferase" evidence="9">
    <location>
        <begin position="5"/>
        <end position="289"/>
    </location>
</feature>
<evidence type="ECO:0000256" key="8">
    <source>
        <dbReference type="RuleBase" id="RU004190"/>
    </source>
</evidence>
<dbReference type="EC" id="2.7.7.13" evidence="2"/>
<dbReference type="Gene3D" id="2.60.120.10">
    <property type="entry name" value="Jelly Rolls"/>
    <property type="match status" value="1"/>
</dbReference>
<evidence type="ECO:0000313" key="13">
    <source>
        <dbReference type="Proteomes" id="UP001154265"/>
    </source>
</evidence>
<dbReference type="InterPro" id="IPR054566">
    <property type="entry name" value="ManC/GMP-like_b-helix"/>
</dbReference>
<dbReference type="InterPro" id="IPR005835">
    <property type="entry name" value="NTP_transferase_dom"/>
</dbReference>
<sequence>MNILPILLSGGSGSRLWPCSRQGHPKQFMALTDGGHSLLQQTWQRLEGLPQLGDPLVIANEAHRFLVAEQLQEINITPEAILLEPMGRNTAPAITVAALYLTQIVGQDPVLLVLPADHLIQDQRAFQGAIATAVESATQGWLVTFGIQPTEPNTGYGYIAKGAAIDTSGSFRVDKFVEKPDRPTAEAYLTSGSYLWNSGMFVFRASTFLAEVQRWQPAILAACEKSLTQAHHDLEFIRLDATAFATCPADSIDYAVMEHTEKAAVVPVQCGWSDVGAWSSLWQVAEKDDQGNAYRGDVLAVNSKNCFVYASDRLVTLLGVEDLIVVETADALLVARQDCAQDVKRLVEELLKRTRQEALSHRVIYRPWGKYDSIDVGSRFQVKRITVKQGASLSLQKHHHRAEHWVVVSGTAEVTCNGEKFLLTENESTYIPVGAVHRLANPGKIPLEMIEIQSGPYLGEDDIVRFEDHYGRCNDETEG</sequence>
<dbReference type="InterPro" id="IPR001538">
    <property type="entry name" value="Man6P_isomerase-2_C"/>
</dbReference>
<dbReference type="PANTHER" id="PTHR46390:SF1">
    <property type="entry name" value="MANNOSE-1-PHOSPHATE GUANYLYLTRANSFERASE"/>
    <property type="match status" value="1"/>
</dbReference>
<evidence type="ECO:0000259" key="10">
    <source>
        <dbReference type="Pfam" id="PF01050"/>
    </source>
</evidence>
<name>A0ABT6EU58_9SYNE</name>
<comment type="catalytic activity">
    <reaction evidence="7">
        <text>alpha-D-mannose 1-phosphate + GTP + H(+) = GDP-alpha-D-mannose + diphosphate</text>
        <dbReference type="Rhea" id="RHEA:15229"/>
        <dbReference type="ChEBI" id="CHEBI:15378"/>
        <dbReference type="ChEBI" id="CHEBI:33019"/>
        <dbReference type="ChEBI" id="CHEBI:37565"/>
        <dbReference type="ChEBI" id="CHEBI:57527"/>
        <dbReference type="ChEBI" id="CHEBI:58409"/>
        <dbReference type="EC" id="2.7.7.13"/>
    </reaction>
</comment>
<dbReference type="GO" id="GO:0004476">
    <property type="term" value="F:mannose-6-phosphate isomerase activity"/>
    <property type="evidence" value="ECO:0007669"/>
    <property type="project" value="UniProtKB-EC"/>
</dbReference>
<reference evidence="12" key="1">
    <citation type="journal article" date="2022" name="Genome Biol. Evol.">
        <title>A New Gene Family Diagnostic for Intracellular Biomineralization of Amorphous Ca Carbonates by Cyanobacteria.</title>
        <authorList>
            <person name="Benzerara K."/>
            <person name="Duprat E."/>
            <person name="Bitard-Feildel T."/>
            <person name="Caumes G."/>
            <person name="Cassier-Chauvat C."/>
            <person name="Chauvat F."/>
            <person name="Dezi M."/>
            <person name="Diop S.I."/>
            <person name="Gaschignard G."/>
            <person name="Gorgen S."/>
            <person name="Gugger M."/>
            <person name="Lopez-Garcia P."/>
            <person name="Millet M."/>
            <person name="Skouri-Panet F."/>
            <person name="Moreira D."/>
            <person name="Callebaut I."/>
        </authorList>
    </citation>
    <scope>NUCLEOTIDE SEQUENCE</scope>
    <source>
        <strain evidence="12">G9</strain>
    </source>
</reference>
<dbReference type="CDD" id="cd02213">
    <property type="entry name" value="cupin_PMI_typeII_C"/>
    <property type="match status" value="1"/>
</dbReference>
<dbReference type="Pfam" id="PF00483">
    <property type="entry name" value="NTP_transferase"/>
    <property type="match status" value="1"/>
</dbReference>
<gene>
    <name evidence="12" type="ORF">L3556_00565</name>
</gene>
<dbReference type="Pfam" id="PF22640">
    <property type="entry name" value="ManC_GMP_beta-helix"/>
    <property type="match status" value="1"/>
</dbReference>
<keyword evidence="6" id="KW-0342">GTP-binding</keyword>
<evidence type="ECO:0000256" key="2">
    <source>
        <dbReference type="ARBA" id="ARBA00012387"/>
    </source>
</evidence>
<reference evidence="12" key="2">
    <citation type="submission" date="2022-01" db="EMBL/GenBank/DDBJ databases">
        <authorList>
            <person name="Zivanovic Y."/>
            <person name="Moreira D."/>
            <person name="Lopez-Garcia P."/>
        </authorList>
    </citation>
    <scope>NUCLEOTIDE SEQUENCE</scope>
    <source>
        <strain evidence="12">G9</strain>
    </source>
</reference>
<evidence type="ECO:0000256" key="3">
    <source>
        <dbReference type="ARBA" id="ARBA00022679"/>
    </source>
</evidence>
<dbReference type="GO" id="GO:0004475">
    <property type="term" value="F:mannose-1-phosphate guanylyltransferase (GTP) activity"/>
    <property type="evidence" value="ECO:0007669"/>
    <property type="project" value="UniProtKB-EC"/>
</dbReference>
<feature type="domain" description="MannoseP isomerase/GMP-like beta-helix" evidence="11">
    <location>
        <begin position="296"/>
        <end position="350"/>
    </location>
</feature>
<dbReference type="Gene3D" id="3.90.550.10">
    <property type="entry name" value="Spore Coat Polysaccharide Biosynthesis Protein SpsA, Chain A"/>
    <property type="match status" value="1"/>
</dbReference>
<dbReference type="NCBIfam" id="TIGR01479">
    <property type="entry name" value="GMP_PMI"/>
    <property type="match status" value="1"/>
</dbReference>
<evidence type="ECO:0000256" key="4">
    <source>
        <dbReference type="ARBA" id="ARBA00022695"/>
    </source>
</evidence>
<keyword evidence="4 12" id="KW-0548">Nucleotidyltransferase</keyword>
<dbReference type="RefSeq" id="WP_277865354.1">
    <property type="nucleotide sequence ID" value="NZ_JAKKUT010000001.1"/>
</dbReference>
<dbReference type="InterPro" id="IPR051161">
    <property type="entry name" value="Mannose-6P_isomerase_type2"/>
</dbReference>
<keyword evidence="13" id="KW-1185">Reference proteome</keyword>
<dbReference type="InterPro" id="IPR011051">
    <property type="entry name" value="RmlC_Cupin_sf"/>
</dbReference>
<dbReference type="Pfam" id="PF01050">
    <property type="entry name" value="MannoseP_isomer"/>
    <property type="match status" value="1"/>
</dbReference>
<keyword evidence="5" id="KW-0547">Nucleotide-binding</keyword>
<accession>A0ABT6EU58</accession>
<evidence type="ECO:0000259" key="9">
    <source>
        <dbReference type="Pfam" id="PF00483"/>
    </source>
</evidence>
<protein>
    <recommendedName>
        <fullName evidence="2">mannose-1-phosphate guanylyltransferase</fullName>
        <ecNumber evidence="2">2.7.7.13</ecNumber>
    </recommendedName>
</protein>